<reference evidence="4" key="1">
    <citation type="submission" date="2016-10" db="EMBL/GenBank/DDBJ databases">
        <authorList>
            <person name="Varghese N."/>
            <person name="Submissions S."/>
        </authorList>
    </citation>
    <scope>NUCLEOTIDE SEQUENCE [LARGE SCALE GENOMIC DNA]</scope>
    <source>
        <strain evidence="4">DSM 15310</strain>
    </source>
</reference>
<evidence type="ECO:0000256" key="1">
    <source>
        <dbReference type="SAM" id="Phobius"/>
    </source>
</evidence>
<dbReference type="SUPFAM" id="SSF49503">
    <property type="entry name" value="Cupredoxins"/>
    <property type="match status" value="1"/>
</dbReference>
<evidence type="ECO:0000313" key="4">
    <source>
        <dbReference type="Proteomes" id="UP000198697"/>
    </source>
</evidence>
<dbReference type="AlphaFoldDB" id="A0A1I0DUG6"/>
<dbReference type="InterPro" id="IPR028096">
    <property type="entry name" value="EfeO_Cupredoxin"/>
</dbReference>
<feature type="transmembrane region" description="Helical" evidence="1">
    <location>
        <begin position="6"/>
        <end position="24"/>
    </location>
</feature>
<organism evidence="3 4">
    <name type="scientific">Hymenobacter actinosclerus</name>
    <dbReference type="NCBI Taxonomy" id="82805"/>
    <lineage>
        <taxon>Bacteria</taxon>
        <taxon>Pseudomonadati</taxon>
        <taxon>Bacteroidota</taxon>
        <taxon>Cytophagia</taxon>
        <taxon>Cytophagales</taxon>
        <taxon>Hymenobacteraceae</taxon>
        <taxon>Hymenobacter</taxon>
    </lineage>
</organism>
<dbReference type="Proteomes" id="UP000198697">
    <property type="component" value="Unassembled WGS sequence"/>
</dbReference>
<dbReference type="RefSeq" id="WP_092770129.1">
    <property type="nucleotide sequence ID" value="NZ_FOHS01000002.1"/>
</dbReference>
<accession>A0A1I0DUG6</accession>
<dbReference type="InterPro" id="IPR008972">
    <property type="entry name" value="Cupredoxin"/>
</dbReference>
<name>A0A1I0DUG6_9BACT</name>
<proteinExistence type="predicted"/>
<protein>
    <submittedName>
        <fullName evidence="3">Cupredoxin-like domain-containing protein</fullName>
    </submittedName>
</protein>
<keyword evidence="1" id="KW-1133">Transmembrane helix</keyword>
<evidence type="ECO:0000259" key="2">
    <source>
        <dbReference type="Pfam" id="PF13473"/>
    </source>
</evidence>
<keyword evidence="4" id="KW-1185">Reference proteome</keyword>
<keyword evidence="1" id="KW-0472">Membrane</keyword>
<dbReference type="EMBL" id="FOHS01000002">
    <property type="protein sequence ID" value="SET36105.1"/>
    <property type="molecule type" value="Genomic_DNA"/>
</dbReference>
<evidence type="ECO:0000313" key="3">
    <source>
        <dbReference type="EMBL" id="SET36105.1"/>
    </source>
</evidence>
<feature type="domain" description="EfeO-type cupredoxin-like" evidence="2">
    <location>
        <begin position="17"/>
        <end position="124"/>
    </location>
</feature>
<dbReference type="STRING" id="82805.SAMN04487998_1565"/>
<dbReference type="OrthoDB" id="9800141at2"/>
<dbReference type="Pfam" id="PF13473">
    <property type="entry name" value="Cupredoxin_1"/>
    <property type="match status" value="1"/>
</dbReference>
<keyword evidence="1" id="KW-0812">Transmembrane</keyword>
<dbReference type="Gene3D" id="2.60.40.420">
    <property type="entry name" value="Cupredoxins - blue copper proteins"/>
    <property type="match status" value="1"/>
</dbReference>
<sequence>MDTSQIIVTLLGTGLIGLVGWFFFAAPHRTATAVAGSGGMQQVDIKVKGGYSPDTIEVQQGQPVQLNFYRDETASCSEELLLPDFGIRRELPAFQTTTIELRPDKAGTYPFTCGMGMLRGSLVVK</sequence>
<gene>
    <name evidence="3" type="ORF">SAMN04487998_1565</name>
</gene>